<proteinExistence type="inferred from homology"/>
<dbReference type="AlphaFoldDB" id="A0A1M7YW96"/>
<evidence type="ECO:0000313" key="2">
    <source>
        <dbReference type="EMBL" id="SHO56891.1"/>
    </source>
</evidence>
<sequence>MPKNTTVEPQVSPSPELEKKTRRVFTTEYKLSIIQQADACQHGEIGALLRREKLYSNQLSQWRKEFAENGIKGLEKSAPGPASAKTPEQKRIEHLEKENARLRHQIEVKDGCLSLQKKALALIEAMEQENKS</sequence>
<gene>
    <name evidence="2" type="ORF">VQ7734_02660</name>
</gene>
<dbReference type="InterPro" id="IPR009057">
    <property type="entry name" value="Homeodomain-like_sf"/>
</dbReference>
<name>A0A1M7YW96_9VIBR</name>
<keyword evidence="3" id="KW-1185">Reference proteome</keyword>
<accession>A0A1M7YW96</accession>
<dbReference type="InterPro" id="IPR002514">
    <property type="entry name" value="Transposase_8"/>
</dbReference>
<evidence type="ECO:0008006" key="4">
    <source>
        <dbReference type="Google" id="ProtNLM"/>
    </source>
</evidence>
<dbReference type="GO" id="GO:0006313">
    <property type="term" value="P:DNA transposition"/>
    <property type="evidence" value="ECO:0007669"/>
    <property type="project" value="InterPro"/>
</dbReference>
<comment type="similarity">
    <text evidence="1">Belongs to the transposase 8 family.</text>
</comment>
<evidence type="ECO:0000313" key="3">
    <source>
        <dbReference type="Proteomes" id="UP000184600"/>
    </source>
</evidence>
<evidence type="ECO:0000256" key="1">
    <source>
        <dbReference type="ARBA" id="ARBA00009964"/>
    </source>
</evidence>
<protein>
    <recommendedName>
        <fullName evidence="4">Transposase</fullName>
    </recommendedName>
</protein>
<dbReference type="Pfam" id="PF01527">
    <property type="entry name" value="HTH_Tnp_1"/>
    <property type="match status" value="1"/>
</dbReference>
<dbReference type="GO" id="GO:0003677">
    <property type="term" value="F:DNA binding"/>
    <property type="evidence" value="ECO:0007669"/>
    <property type="project" value="InterPro"/>
</dbReference>
<dbReference type="GO" id="GO:0004803">
    <property type="term" value="F:transposase activity"/>
    <property type="evidence" value="ECO:0007669"/>
    <property type="project" value="InterPro"/>
</dbReference>
<dbReference type="SUPFAM" id="SSF46689">
    <property type="entry name" value="Homeodomain-like"/>
    <property type="match status" value="1"/>
</dbReference>
<dbReference type="EMBL" id="FRFG01000030">
    <property type="protein sequence ID" value="SHO56891.1"/>
    <property type="molecule type" value="Genomic_DNA"/>
</dbReference>
<organism evidence="2 3">
    <name type="scientific">Vibrio quintilis</name>
    <dbReference type="NCBI Taxonomy" id="1117707"/>
    <lineage>
        <taxon>Bacteria</taxon>
        <taxon>Pseudomonadati</taxon>
        <taxon>Pseudomonadota</taxon>
        <taxon>Gammaproteobacteria</taxon>
        <taxon>Vibrionales</taxon>
        <taxon>Vibrionaceae</taxon>
        <taxon>Vibrio</taxon>
    </lineage>
</organism>
<dbReference type="Proteomes" id="UP000184600">
    <property type="component" value="Unassembled WGS sequence"/>
</dbReference>
<reference evidence="3" key="1">
    <citation type="submission" date="2016-12" db="EMBL/GenBank/DDBJ databases">
        <authorList>
            <person name="Rodrigo-Torres L."/>
            <person name="Arahal R.D."/>
            <person name="Lucena T."/>
        </authorList>
    </citation>
    <scope>NUCLEOTIDE SEQUENCE [LARGE SCALE GENOMIC DNA]</scope>
</reference>